<evidence type="ECO:0000313" key="8">
    <source>
        <dbReference type="Proteomes" id="UP000280344"/>
    </source>
</evidence>
<dbReference type="InterPro" id="IPR036034">
    <property type="entry name" value="PDZ_sf"/>
</dbReference>
<sequence length="581" mass="58579">MSENDNGRWNTSGWLGEGSGGQQPRSEASPDKPQAPSDAPHTDDDTRRFAPKPDHADRATPLAPATGADPQQRTSWQPGERSGGYTARSANNLASAHGFQADSAQGVQGQGHRPVGPSTQGGALPMSAPASRLGGDRAGSVPQTGQAHAGLAPMSNSTPHAGSAPGAGRPQGAHYGAPRGTNARYVGMSGPAPAGPLGPNGPTGNGYGPSYGQGSWNEPPKRKAKRGVAGTAALALVAGLIGGAGGAGLFYGLSEPHESTSATSEPTTEIRTVASDNGVNWSQVAQEVQPSVVAIDVMTSTSGSTGSGVIIDADGHIVTNHHVIAGARQIQVTLSNGQIIPAEVIGSDASTDLAVLQLETVPDDITPATLGSSEDLIVGEPVVAIGNPLGLSSTVTTGIISALDRPVVTREDDTSEQVVTNAIQIDAAINPGNSGGPLFNASGEVIGINSSIASLTSSDGGSAGSIGLGFAIPVDLVTRVVDDLMDDGTVDHAFIGVTTVSEAVSTETGTRVGARIVEVSPGSPAEQYGLSSGDAILSINGDQLASNTALTGYVRQYAPARPSPSRCTAMEARTRSTSFWV</sequence>
<evidence type="ECO:0000256" key="3">
    <source>
        <dbReference type="ARBA" id="ARBA00022801"/>
    </source>
</evidence>
<keyword evidence="5" id="KW-0812">Transmembrane</keyword>
<evidence type="ECO:0000256" key="4">
    <source>
        <dbReference type="SAM" id="MobiDB-lite"/>
    </source>
</evidence>
<name>A0A3Q9G226_9ACTO</name>
<dbReference type="Gene3D" id="2.30.42.10">
    <property type="match status" value="1"/>
</dbReference>
<feature type="transmembrane region" description="Helical" evidence="5">
    <location>
        <begin position="228"/>
        <end position="253"/>
    </location>
</feature>
<feature type="compositionally biased region" description="Gly residues" evidence="4">
    <location>
        <begin position="201"/>
        <end position="211"/>
    </location>
</feature>
<evidence type="ECO:0000256" key="2">
    <source>
        <dbReference type="ARBA" id="ARBA00022670"/>
    </source>
</evidence>
<feature type="compositionally biased region" description="Basic and acidic residues" evidence="4">
    <location>
        <begin position="40"/>
        <end position="58"/>
    </location>
</feature>
<evidence type="ECO:0000256" key="5">
    <source>
        <dbReference type="SAM" id="Phobius"/>
    </source>
</evidence>
<dbReference type="SUPFAM" id="SSF50156">
    <property type="entry name" value="PDZ domain-like"/>
    <property type="match status" value="1"/>
</dbReference>
<evidence type="ECO:0000259" key="6">
    <source>
        <dbReference type="PROSITE" id="PS50106"/>
    </source>
</evidence>
<keyword evidence="5" id="KW-1133">Transmembrane helix</keyword>
<keyword evidence="5" id="KW-0472">Membrane</keyword>
<feature type="domain" description="PDZ" evidence="6">
    <location>
        <begin position="495"/>
        <end position="544"/>
    </location>
</feature>
<dbReference type="EMBL" id="CP034593">
    <property type="protein sequence ID" value="AZQ77164.1"/>
    <property type="molecule type" value="Genomic_DNA"/>
</dbReference>
<dbReference type="GO" id="GO:0006508">
    <property type="term" value="P:proteolysis"/>
    <property type="evidence" value="ECO:0007669"/>
    <property type="project" value="UniProtKB-KW"/>
</dbReference>
<gene>
    <name evidence="7" type="ORF">EJ997_07280</name>
</gene>
<dbReference type="Pfam" id="PF13365">
    <property type="entry name" value="Trypsin_2"/>
    <property type="match status" value="1"/>
</dbReference>
<dbReference type="SMART" id="SM00228">
    <property type="entry name" value="PDZ"/>
    <property type="match status" value="1"/>
</dbReference>
<dbReference type="KEGG" id="flh:EJ997_07280"/>
<dbReference type="SUPFAM" id="SSF50494">
    <property type="entry name" value="Trypsin-like serine proteases"/>
    <property type="match status" value="1"/>
</dbReference>
<dbReference type="GO" id="GO:0004252">
    <property type="term" value="F:serine-type endopeptidase activity"/>
    <property type="evidence" value="ECO:0007669"/>
    <property type="project" value="InterPro"/>
</dbReference>
<dbReference type="InterPro" id="IPR001940">
    <property type="entry name" value="Peptidase_S1C"/>
</dbReference>
<dbReference type="Gene3D" id="2.40.10.10">
    <property type="entry name" value="Trypsin-like serine proteases"/>
    <property type="match status" value="2"/>
</dbReference>
<reference evidence="7 8" key="1">
    <citation type="submission" date="2018-12" db="EMBL/GenBank/DDBJ databases">
        <title>Complete genome sequence of Flaviflexus sp. H23T48.</title>
        <authorList>
            <person name="Bae J.-W."/>
            <person name="Lee J.-Y."/>
        </authorList>
    </citation>
    <scope>NUCLEOTIDE SEQUENCE [LARGE SCALE GENOMIC DNA]</scope>
    <source>
        <strain evidence="7 8">H23T48</strain>
    </source>
</reference>
<dbReference type="PRINTS" id="PR00834">
    <property type="entry name" value="PROTEASES2C"/>
</dbReference>
<keyword evidence="2 7" id="KW-0645">Protease</keyword>
<dbReference type="RefSeq" id="WP_126703969.1">
    <property type="nucleotide sequence ID" value="NZ_CP034593.1"/>
</dbReference>
<feature type="compositionally biased region" description="Polar residues" evidence="4">
    <location>
        <begin position="1"/>
        <end position="13"/>
    </location>
</feature>
<organism evidence="7 8">
    <name type="scientific">Flaviflexus ciconiae</name>
    <dbReference type="NCBI Taxonomy" id="2496867"/>
    <lineage>
        <taxon>Bacteria</taxon>
        <taxon>Bacillati</taxon>
        <taxon>Actinomycetota</taxon>
        <taxon>Actinomycetes</taxon>
        <taxon>Actinomycetales</taxon>
        <taxon>Actinomycetaceae</taxon>
        <taxon>Flaviflexus</taxon>
    </lineage>
</organism>
<feature type="compositionally biased region" description="Low complexity" evidence="4">
    <location>
        <begin position="187"/>
        <end position="200"/>
    </location>
</feature>
<proteinExistence type="inferred from homology"/>
<evidence type="ECO:0000313" key="7">
    <source>
        <dbReference type="EMBL" id="AZQ77164.1"/>
    </source>
</evidence>
<dbReference type="PROSITE" id="PS50106">
    <property type="entry name" value="PDZ"/>
    <property type="match status" value="1"/>
</dbReference>
<accession>A0A3Q9G226</accession>
<keyword evidence="3" id="KW-0378">Hydrolase</keyword>
<protein>
    <submittedName>
        <fullName evidence="7">Trypsin-like serine protease</fullName>
    </submittedName>
</protein>
<keyword evidence="8" id="KW-1185">Reference proteome</keyword>
<dbReference type="InterPro" id="IPR043504">
    <property type="entry name" value="Peptidase_S1_PA_chymotrypsin"/>
</dbReference>
<dbReference type="Pfam" id="PF00595">
    <property type="entry name" value="PDZ"/>
    <property type="match status" value="1"/>
</dbReference>
<dbReference type="InterPro" id="IPR009003">
    <property type="entry name" value="Peptidase_S1_PA"/>
</dbReference>
<dbReference type="InterPro" id="IPR051201">
    <property type="entry name" value="Chloro_Bact_Ser_Proteases"/>
</dbReference>
<comment type="similarity">
    <text evidence="1">Belongs to the peptidase S1C family.</text>
</comment>
<feature type="region of interest" description="Disordered" evidence="4">
    <location>
        <begin position="1"/>
        <end position="224"/>
    </location>
</feature>
<dbReference type="OrthoDB" id="9758917at2"/>
<dbReference type="Proteomes" id="UP000280344">
    <property type="component" value="Chromosome"/>
</dbReference>
<evidence type="ECO:0000256" key="1">
    <source>
        <dbReference type="ARBA" id="ARBA00010541"/>
    </source>
</evidence>
<dbReference type="AlphaFoldDB" id="A0A3Q9G226"/>
<dbReference type="PANTHER" id="PTHR43343">
    <property type="entry name" value="PEPTIDASE S12"/>
    <property type="match status" value="1"/>
</dbReference>
<dbReference type="InterPro" id="IPR001478">
    <property type="entry name" value="PDZ"/>
</dbReference>
<dbReference type="PANTHER" id="PTHR43343:SF3">
    <property type="entry name" value="PROTEASE DO-LIKE 8, CHLOROPLASTIC"/>
    <property type="match status" value="1"/>
</dbReference>